<dbReference type="HAMAP" id="MF_00457">
    <property type="entry name" value="UPF0173"/>
    <property type="match status" value="1"/>
</dbReference>
<dbReference type="STRING" id="555079.Toce_0270"/>
<dbReference type="SUPFAM" id="SSF56281">
    <property type="entry name" value="Metallo-hydrolase/oxidoreductase"/>
    <property type="match status" value="1"/>
</dbReference>
<dbReference type="NCBIfam" id="NF001911">
    <property type="entry name" value="PRK00685.1"/>
    <property type="match status" value="1"/>
</dbReference>
<dbReference type="SMART" id="SM00849">
    <property type="entry name" value="Lactamase_B"/>
    <property type="match status" value="1"/>
</dbReference>
<evidence type="ECO:0000256" key="1">
    <source>
        <dbReference type="ARBA" id="ARBA00022801"/>
    </source>
</evidence>
<accession>D9S0C5</accession>
<evidence type="ECO:0000259" key="3">
    <source>
        <dbReference type="SMART" id="SM00849"/>
    </source>
</evidence>
<evidence type="ECO:0000256" key="2">
    <source>
        <dbReference type="HAMAP-Rule" id="MF_00457"/>
    </source>
</evidence>
<dbReference type="InterPro" id="IPR050114">
    <property type="entry name" value="UPF0173_UPF0282_UlaG_hydrolase"/>
</dbReference>
<feature type="domain" description="Metallo-beta-lactamase" evidence="3">
    <location>
        <begin position="8"/>
        <end position="192"/>
    </location>
</feature>
<dbReference type="EMBL" id="CP002131">
    <property type="protein sequence ID" value="ADL07053.1"/>
    <property type="molecule type" value="Genomic_DNA"/>
</dbReference>
<name>D9S0C5_THEOJ</name>
<dbReference type="AlphaFoldDB" id="D9S0C5"/>
<gene>
    <name evidence="4" type="ordered locus">Toce_0270</name>
</gene>
<dbReference type="Gene3D" id="3.60.15.10">
    <property type="entry name" value="Ribonuclease Z/Hydroxyacylglutathione hydrolase-like"/>
    <property type="match status" value="1"/>
</dbReference>
<proteinExistence type="inferred from homology"/>
<dbReference type="RefSeq" id="WP_013275104.1">
    <property type="nucleotide sequence ID" value="NC_014377.1"/>
</dbReference>
<reference evidence="4 5" key="1">
    <citation type="journal article" date="2010" name="Stand. Genomic Sci.">
        <title>Complete genome sequence of Thermosediminibacter oceani type strain (JW/IW-1228P).</title>
        <authorList>
            <person name="Pitluck S."/>
            <person name="Yasawong M."/>
            <person name="Munk C."/>
            <person name="Nolan M."/>
            <person name="Lapidus A."/>
            <person name="Lucas S."/>
            <person name="Glavina Del Rio T."/>
            <person name="Tice H."/>
            <person name="Cheng J.F."/>
            <person name="Bruce D."/>
            <person name="Detter C."/>
            <person name="Tapia R."/>
            <person name="Han C."/>
            <person name="Goodwin L."/>
            <person name="Liolios K."/>
            <person name="Ivanova N."/>
            <person name="Mavromatis K."/>
            <person name="Mikhailova N."/>
            <person name="Pati A."/>
            <person name="Chen A."/>
            <person name="Palaniappan K."/>
            <person name="Land M."/>
            <person name="Hauser L."/>
            <person name="Chang Y.J."/>
            <person name="Jeffries C.D."/>
            <person name="Rohde M."/>
            <person name="Spring S."/>
            <person name="Sikorski J."/>
            <person name="Goker M."/>
            <person name="Woyke T."/>
            <person name="Bristow J."/>
            <person name="Eisen J.A."/>
            <person name="Markowitz V."/>
            <person name="Hugenholtz P."/>
            <person name="Kyrpides N.C."/>
            <person name="Klenk H.P."/>
        </authorList>
    </citation>
    <scope>NUCLEOTIDE SEQUENCE [LARGE SCALE GENOMIC DNA]</scope>
    <source>
        <strain evidence="5">ATCC BAA-1034 / DSM 16646 / JW/IW-1228P</strain>
    </source>
</reference>
<protein>
    <recommendedName>
        <fullName evidence="2">UPF0173 metal-dependent hydrolase Toce_0270</fullName>
    </recommendedName>
</protein>
<evidence type="ECO:0000313" key="4">
    <source>
        <dbReference type="EMBL" id="ADL07053.1"/>
    </source>
</evidence>
<dbReference type="PANTHER" id="PTHR43546:SF3">
    <property type="entry name" value="UPF0173 METAL-DEPENDENT HYDROLASE MJ1163"/>
    <property type="match status" value="1"/>
</dbReference>
<organism evidence="4 5">
    <name type="scientific">Thermosediminibacter oceani (strain ATCC BAA-1034 / DSM 16646 / JW/IW-1228P)</name>
    <dbReference type="NCBI Taxonomy" id="555079"/>
    <lineage>
        <taxon>Bacteria</taxon>
        <taxon>Bacillati</taxon>
        <taxon>Bacillota</taxon>
        <taxon>Clostridia</taxon>
        <taxon>Thermosediminibacterales</taxon>
        <taxon>Thermosediminibacteraceae</taxon>
        <taxon>Thermosediminibacter</taxon>
    </lineage>
</organism>
<dbReference type="HOGENOM" id="CLU_070010_4_1_9"/>
<dbReference type="KEGG" id="toc:Toce_0270"/>
<evidence type="ECO:0000313" key="5">
    <source>
        <dbReference type="Proteomes" id="UP000000272"/>
    </source>
</evidence>
<dbReference type="InterPro" id="IPR001279">
    <property type="entry name" value="Metallo-B-lactamas"/>
</dbReference>
<dbReference type="GO" id="GO:0016787">
    <property type="term" value="F:hydrolase activity"/>
    <property type="evidence" value="ECO:0007669"/>
    <property type="project" value="UniProtKB-UniRule"/>
</dbReference>
<keyword evidence="5" id="KW-1185">Reference proteome</keyword>
<comment type="similarity">
    <text evidence="2">Belongs to the UPF0173 family.</text>
</comment>
<dbReference type="eggNOG" id="COG2220">
    <property type="taxonomic scope" value="Bacteria"/>
</dbReference>
<sequence>MVSLTFHGHACFTISSSKFNLIIDPWLKDNPLSDIKPEQVKVDYILVTHGHGDHLGDAIEIAKASNATIIAPYELATYCQSKGAKVHPMHIGGDYTFDFGWLQLTPAMHGSGELIGDQIVYMGNPCGFLLEIEGKTLYHAGDTGLFGDMRLIGEKVSLDVAMLPIGGNFVMGIDDAVRAVEFLKPKTVIPMHYNTFDIIKKDPQEFKKKVEGKTGARVVILAPGETITVN</sequence>
<dbReference type="Pfam" id="PF13483">
    <property type="entry name" value="Lactamase_B_3"/>
    <property type="match status" value="1"/>
</dbReference>
<keyword evidence="1 2" id="KW-0378">Hydrolase</keyword>
<dbReference type="InterPro" id="IPR036866">
    <property type="entry name" value="RibonucZ/Hydroxyglut_hydro"/>
</dbReference>
<dbReference type="PANTHER" id="PTHR43546">
    <property type="entry name" value="UPF0173 METAL-DEPENDENT HYDROLASE MJ1163-RELATED"/>
    <property type="match status" value="1"/>
</dbReference>
<dbReference type="InterPro" id="IPR022877">
    <property type="entry name" value="UPF0173"/>
</dbReference>
<dbReference type="Proteomes" id="UP000000272">
    <property type="component" value="Chromosome"/>
</dbReference>